<protein>
    <submittedName>
        <fullName evidence="1">Uncharacterized protein</fullName>
    </submittedName>
</protein>
<name>A0AAV7JV81_9METZ</name>
<proteinExistence type="predicted"/>
<dbReference type="EMBL" id="JAKMXF010000299">
    <property type="protein sequence ID" value="KAI6652504.1"/>
    <property type="molecule type" value="Genomic_DNA"/>
</dbReference>
<sequence length="78" mass="9094">MGTRTRTEVTSEVKRRDHQKDLAKQINEDAKRRLMEGKTTDSTSHQIHSNIAYKNSEHLPSSEHSVKDLKLFVDKKYI</sequence>
<keyword evidence="2" id="KW-1185">Reference proteome</keyword>
<organism evidence="1 2">
    <name type="scientific">Oopsacas minuta</name>
    <dbReference type="NCBI Taxonomy" id="111878"/>
    <lineage>
        <taxon>Eukaryota</taxon>
        <taxon>Metazoa</taxon>
        <taxon>Porifera</taxon>
        <taxon>Hexactinellida</taxon>
        <taxon>Hexasterophora</taxon>
        <taxon>Lyssacinosida</taxon>
        <taxon>Leucopsacidae</taxon>
        <taxon>Oopsacas</taxon>
    </lineage>
</organism>
<accession>A0AAV7JV81</accession>
<evidence type="ECO:0000313" key="2">
    <source>
        <dbReference type="Proteomes" id="UP001165289"/>
    </source>
</evidence>
<dbReference type="Proteomes" id="UP001165289">
    <property type="component" value="Unassembled WGS sequence"/>
</dbReference>
<comment type="caution">
    <text evidence="1">The sequence shown here is derived from an EMBL/GenBank/DDBJ whole genome shotgun (WGS) entry which is preliminary data.</text>
</comment>
<evidence type="ECO:0000313" key="1">
    <source>
        <dbReference type="EMBL" id="KAI6652504.1"/>
    </source>
</evidence>
<reference evidence="1 2" key="1">
    <citation type="journal article" date="2023" name="BMC Biol.">
        <title>The compact genome of the sponge Oopsacas minuta (Hexactinellida) is lacking key metazoan core genes.</title>
        <authorList>
            <person name="Santini S."/>
            <person name="Schenkelaars Q."/>
            <person name="Jourda C."/>
            <person name="Duchesne M."/>
            <person name="Belahbib H."/>
            <person name="Rocher C."/>
            <person name="Selva M."/>
            <person name="Riesgo A."/>
            <person name="Vervoort M."/>
            <person name="Leys S.P."/>
            <person name="Kodjabachian L."/>
            <person name="Le Bivic A."/>
            <person name="Borchiellini C."/>
            <person name="Claverie J.M."/>
            <person name="Renard E."/>
        </authorList>
    </citation>
    <scope>NUCLEOTIDE SEQUENCE [LARGE SCALE GENOMIC DNA]</scope>
    <source>
        <strain evidence="1">SPO-2</strain>
    </source>
</reference>
<dbReference type="AlphaFoldDB" id="A0AAV7JV81"/>
<gene>
    <name evidence="1" type="ORF">LOD99_7518</name>
</gene>